<name>A0A4S4KWZ5_9AGAM</name>
<dbReference type="Proteomes" id="UP000310158">
    <property type="component" value="Unassembled WGS sequence"/>
</dbReference>
<accession>A0A4S4KWZ5</accession>
<reference evidence="1 2" key="1">
    <citation type="submission" date="2019-02" db="EMBL/GenBank/DDBJ databases">
        <title>Genome sequencing of the rare red list fungi Bondarzewia mesenterica.</title>
        <authorList>
            <person name="Buettner E."/>
            <person name="Kellner H."/>
        </authorList>
    </citation>
    <scope>NUCLEOTIDE SEQUENCE [LARGE SCALE GENOMIC DNA]</scope>
    <source>
        <strain evidence="1 2">DSM 108281</strain>
    </source>
</reference>
<protein>
    <submittedName>
        <fullName evidence="1">Uncharacterized protein</fullName>
    </submittedName>
</protein>
<organism evidence="1 2">
    <name type="scientific">Bondarzewia mesenterica</name>
    <dbReference type="NCBI Taxonomy" id="1095465"/>
    <lineage>
        <taxon>Eukaryota</taxon>
        <taxon>Fungi</taxon>
        <taxon>Dikarya</taxon>
        <taxon>Basidiomycota</taxon>
        <taxon>Agaricomycotina</taxon>
        <taxon>Agaricomycetes</taxon>
        <taxon>Russulales</taxon>
        <taxon>Bondarzewiaceae</taxon>
        <taxon>Bondarzewia</taxon>
    </lineage>
</organism>
<gene>
    <name evidence="1" type="ORF">EW146_g10500</name>
</gene>
<proteinExistence type="predicted"/>
<keyword evidence="2" id="KW-1185">Reference proteome</keyword>
<sequence>MGSVYPGIPAGKHLRVNDGSGSTGTGAGGTYYPGGFGHESIFNGFIQAYPRVPKGNVLLYQTVLITENFYHMFNYSYTLTPWRCDLNNSDIA</sequence>
<evidence type="ECO:0000313" key="1">
    <source>
        <dbReference type="EMBL" id="THH03137.1"/>
    </source>
</evidence>
<evidence type="ECO:0000313" key="2">
    <source>
        <dbReference type="Proteomes" id="UP000310158"/>
    </source>
</evidence>
<comment type="caution">
    <text evidence="1">The sequence shown here is derived from an EMBL/GenBank/DDBJ whole genome shotgun (WGS) entry which is preliminary data.</text>
</comment>
<dbReference type="AlphaFoldDB" id="A0A4S4KWZ5"/>
<dbReference type="EMBL" id="SGPL01001412">
    <property type="protein sequence ID" value="THH03137.1"/>
    <property type="molecule type" value="Genomic_DNA"/>
</dbReference>